<evidence type="ECO:0000313" key="3">
    <source>
        <dbReference type="EMBL" id="UOQ72349.1"/>
    </source>
</evidence>
<dbReference type="EMBL" id="CP095046">
    <property type="protein sequence ID" value="UOQ72349.1"/>
    <property type="molecule type" value="Genomic_DNA"/>
</dbReference>
<evidence type="ECO:0000259" key="2">
    <source>
        <dbReference type="Pfam" id="PF04264"/>
    </source>
</evidence>
<sequence>MKTLLLLGLCLLLPPAAQAQSKYSTQDGMIRFFSGTPLEDIEGRSTQAAGVLDLNTGKVAFSVPMKSFIFKRTLMQEHFNENYVESDKYPKATFVGRIAGFQAGQLPAAGPGRCR</sequence>
<feature type="chain" id="PRO_5035849482" description="Lipid/polyisoprenoid-binding YceI-like domain-containing protein" evidence="1">
    <location>
        <begin position="20"/>
        <end position="115"/>
    </location>
</feature>
<dbReference type="RefSeq" id="WP_244675736.1">
    <property type="nucleotide sequence ID" value="NZ_CP095046.1"/>
</dbReference>
<dbReference type="InterPro" id="IPR007372">
    <property type="entry name" value="Lipid/polyisoprenoid-bd_YceI"/>
</dbReference>
<keyword evidence="4" id="KW-1185">Reference proteome</keyword>
<feature type="signal peptide" evidence="1">
    <location>
        <begin position="1"/>
        <end position="19"/>
    </location>
</feature>
<dbReference type="KEGG" id="hcu:MUN79_28050"/>
<name>A0A8T9QA11_9BACT</name>
<dbReference type="Pfam" id="PF04264">
    <property type="entry name" value="YceI"/>
    <property type="match status" value="1"/>
</dbReference>
<dbReference type="AlphaFoldDB" id="A0A8T9QA11"/>
<gene>
    <name evidence="3" type="ORF">MUN79_28050</name>
</gene>
<dbReference type="SUPFAM" id="SSF101874">
    <property type="entry name" value="YceI-like"/>
    <property type="match status" value="1"/>
</dbReference>
<dbReference type="Gene3D" id="2.40.128.110">
    <property type="entry name" value="Lipid/polyisoprenoid-binding, YceI-like"/>
    <property type="match status" value="1"/>
</dbReference>
<keyword evidence="1" id="KW-0732">Signal</keyword>
<evidence type="ECO:0000313" key="4">
    <source>
        <dbReference type="Proteomes" id="UP000831796"/>
    </source>
</evidence>
<reference evidence="3" key="1">
    <citation type="submission" date="2022-04" db="EMBL/GenBank/DDBJ databases">
        <title>Hymenobacter sp. isolated from the air.</title>
        <authorList>
            <person name="Won M."/>
            <person name="Lee C.-M."/>
            <person name="Woen H.-Y."/>
            <person name="Kwon S.-W."/>
        </authorList>
    </citation>
    <scope>NUCLEOTIDE SEQUENCE</scope>
    <source>
        <strain evidence="3">5116S-3</strain>
    </source>
</reference>
<evidence type="ECO:0000256" key="1">
    <source>
        <dbReference type="SAM" id="SignalP"/>
    </source>
</evidence>
<dbReference type="InterPro" id="IPR036761">
    <property type="entry name" value="TTHA0802/YceI-like_sf"/>
</dbReference>
<proteinExistence type="predicted"/>
<dbReference type="Proteomes" id="UP000831796">
    <property type="component" value="Chromosome"/>
</dbReference>
<accession>A0A8T9QA11</accession>
<feature type="domain" description="Lipid/polyisoprenoid-binding YceI-like" evidence="2">
    <location>
        <begin position="39"/>
        <end position="96"/>
    </location>
</feature>
<protein>
    <recommendedName>
        <fullName evidence="2">Lipid/polyisoprenoid-binding YceI-like domain-containing protein</fullName>
    </recommendedName>
</protein>
<organism evidence="3 4">
    <name type="scientific">Hymenobacter cellulosilyticus</name>
    <dbReference type="NCBI Taxonomy" id="2932248"/>
    <lineage>
        <taxon>Bacteria</taxon>
        <taxon>Pseudomonadati</taxon>
        <taxon>Bacteroidota</taxon>
        <taxon>Cytophagia</taxon>
        <taxon>Cytophagales</taxon>
        <taxon>Hymenobacteraceae</taxon>
        <taxon>Hymenobacter</taxon>
    </lineage>
</organism>